<reference evidence="1 2" key="1">
    <citation type="submission" date="2013-03" db="EMBL/GenBank/DDBJ databases">
        <title>The Genome Sequence of Acinetobacter tandoii CIP 107469.</title>
        <authorList>
            <consortium name="The Broad Institute Genome Sequencing Platform"/>
            <consortium name="The Broad Institute Genome Sequencing Center for Infectious Disease"/>
            <person name="Cerqueira G."/>
            <person name="Feldgarden M."/>
            <person name="Courvalin P."/>
            <person name="Perichon B."/>
            <person name="Grillot-Courvalin C."/>
            <person name="Clermont D."/>
            <person name="Rocha E."/>
            <person name="Yoon E.-J."/>
            <person name="Nemec A."/>
            <person name="Walker B."/>
            <person name="Young S.K."/>
            <person name="Zeng Q."/>
            <person name="Gargeya S."/>
            <person name="Fitzgerald M."/>
            <person name="Haas B."/>
            <person name="Abouelleil A."/>
            <person name="Alvarado L."/>
            <person name="Arachchi H.M."/>
            <person name="Berlin A.M."/>
            <person name="Chapman S.B."/>
            <person name="Dewar J."/>
            <person name="Goldberg J."/>
            <person name="Griggs A."/>
            <person name="Gujja S."/>
            <person name="Hansen M."/>
            <person name="Howarth C."/>
            <person name="Imamovic A."/>
            <person name="Larimer J."/>
            <person name="McCowan C."/>
            <person name="Murphy C."/>
            <person name="Neiman D."/>
            <person name="Pearson M."/>
            <person name="Priest M."/>
            <person name="Roberts A."/>
            <person name="Saif S."/>
            <person name="Shea T."/>
            <person name="Sisk P."/>
            <person name="Sykes S."/>
            <person name="Wortman J."/>
            <person name="Nusbaum C."/>
            <person name="Birren B."/>
        </authorList>
    </citation>
    <scope>NUCLEOTIDE SEQUENCE [LARGE SCALE GENOMIC DNA]</scope>
    <source>
        <strain evidence="1 2">CIP 107469</strain>
    </source>
</reference>
<proteinExistence type="predicted"/>
<name>R9B187_9GAMM</name>
<dbReference type="RefSeq" id="WP_016166684.1">
    <property type="nucleotide sequence ID" value="NZ_JHZG01000011.1"/>
</dbReference>
<protein>
    <submittedName>
        <fullName evidence="1">Uncharacterized protein</fullName>
    </submittedName>
</protein>
<gene>
    <name evidence="1" type="ORF">I593_01599</name>
</gene>
<sequence length="82" mass="9407">MTYIEMLQDPKIKQRLENKLIAHVNSEYMKAGLSPPLPIIRNNMTYYEDAKVTKLANRVRVGIVIFAQMLDEIKQENGGENA</sequence>
<dbReference type="EMBL" id="AQFM01000036">
    <property type="protein sequence ID" value="EOR08244.1"/>
    <property type="molecule type" value="Genomic_DNA"/>
</dbReference>
<organism evidence="1 2">
    <name type="scientific">Acinetobacter tandoii DSM 14970 = CIP 107469</name>
    <dbReference type="NCBI Taxonomy" id="1120927"/>
    <lineage>
        <taxon>Bacteria</taxon>
        <taxon>Pseudomonadati</taxon>
        <taxon>Pseudomonadota</taxon>
        <taxon>Gammaproteobacteria</taxon>
        <taxon>Moraxellales</taxon>
        <taxon>Moraxellaceae</taxon>
        <taxon>Acinetobacter</taxon>
    </lineage>
</organism>
<evidence type="ECO:0000313" key="1">
    <source>
        <dbReference type="EMBL" id="EOR08244.1"/>
    </source>
</evidence>
<keyword evidence="2" id="KW-1185">Reference proteome</keyword>
<dbReference type="AlphaFoldDB" id="R9B187"/>
<comment type="caution">
    <text evidence="1">The sequence shown here is derived from an EMBL/GenBank/DDBJ whole genome shotgun (WGS) entry which is preliminary data.</text>
</comment>
<evidence type="ECO:0000313" key="2">
    <source>
        <dbReference type="Proteomes" id="UP000016201"/>
    </source>
</evidence>
<dbReference type="Proteomes" id="UP000016201">
    <property type="component" value="Unassembled WGS sequence"/>
</dbReference>
<dbReference type="PATRIC" id="fig|1120927.3.peg.1549"/>
<dbReference type="eggNOG" id="ENOG5031SUP">
    <property type="taxonomic scope" value="Bacteria"/>
</dbReference>
<dbReference type="OrthoDB" id="6712547at2"/>
<accession>R9B187</accession>